<dbReference type="GeneID" id="94549792"/>
<proteinExistence type="predicted"/>
<name>A0A2U1FSJ7_9PORP</name>
<sequence length="184" mass="20527">MAQHGGYQLNLKLLSQGRHRFEYELDGDFFAQAESYDIVGGAISAVVDLERSSDVFHLTITLDGVVRTACDRCLEEVEIPVSEEVKLVVRFGESYEELSDDLLVLPLAEGVLDLGSLLYEYSELALPMQRMHEEGGCNPDMMDRIGHIMAVDATEAEGDDVPEAHDARWDVLGQLLEQKNNLNK</sequence>
<protein>
    <submittedName>
        <fullName evidence="1">Uncharacterized metal-binding protein YceD (DUF177 family)</fullName>
    </submittedName>
</protein>
<keyword evidence="2" id="KW-1185">Reference proteome</keyword>
<comment type="caution">
    <text evidence="1">The sequence shown here is derived from an EMBL/GenBank/DDBJ whole genome shotgun (WGS) entry which is preliminary data.</text>
</comment>
<dbReference type="Pfam" id="PF02620">
    <property type="entry name" value="YceD"/>
    <property type="match status" value="1"/>
</dbReference>
<evidence type="ECO:0000313" key="2">
    <source>
        <dbReference type="Proteomes" id="UP000245462"/>
    </source>
</evidence>
<dbReference type="RefSeq" id="WP_116678344.1">
    <property type="nucleotide sequence ID" value="NZ_JBGYVJ010000094.1"/>
</dbReference>
<dbReference type="OrthoDB" id="1524821at2"/>
<dbReference type="EMBL" id="QEKY01000001">
    <property type="protein sequence ID" value="PVZ15157.1"/>
    <property type="molecule type" value="Genomic_DNA"/>
</dbReference>
<accession>A0A2U1FSJ7</accession>
<evidence type="ECO:0000313" key="1">
    <source>
        <dbReference type="EMBL" id="PVZ15157.1"/>
    </source>
</evidence>
<dbReference type="AlphaFoldDB" id="A0A2U1FSJ7"/>
<dbReference type="InterPro" id="IPR003772">
    <property type="entry name" value="YceD"/>
</dbReference>
<dbReference type="Proteomes" id="UP000245462">
    <property type="component" value="Unassembled WGS sequence"/>
</dbReference>
<organism evidence="1 2">
    <name type="scientific">Porphyromonas loveana</name>
    <dbReference type="NCBI Taxonomy" id="1884669"/>
    <lineage>
        <taxon>Bacteria</taxon>
        <taxon>Pseudomonadati</taxon>
        <taxon>Bacteroidota</taxon>
        <taxon>Bacteroidia</taxon>
        <taxon>Bacteroidales</taxon>
        <taxon>Porphyromonadaceae</taxon>
        <taxon>Porphyromonas</taxon>
    </lineage>
</organism>
<reference evidence="1 2" key="1">
    <citation type="submission" date="2018-04" db="EMBL/GenBank/DDBJ databases">
        <title>Genomic Encyclopedia of Type Strains, Phase IV (KMG-IV): sequencing the most valuable type-strain genomes for metagenomic binning, comparative biology and taxonomic classification.</title>
        <authorList>
            <person name="Goeker M."/>
        </authorList>
    </citation>
    <scope>NUCLEOTIDE SEQUENCE [LARGE SCALE GENOMIC DNA]</scope>
    <source>
        <strain evidence="1 2">DSM 28520</strain>
    </source>
</reference>
<gene>
    <name evidence="1" type="ORF">C7382_10188</name>
</gene>